<dbReference type="Gene3D" id="3.30.559.10">
    <property type="entry name" value="Chloramphenicol acetyltransferase-like domain"/>
    <property type="match status" value="2"/>
</dbReference>
<organism evidence="2 3">
    <name type="scientific">Fraxinus pennsylvanica</name>
    <dbReference type="NCBI Taxonomy" id="56036"/>
    <lineage>
        <taxon>Eukaryota</taxon>
        <taxon>Viridiplantae</taxon>
        <taxon>Streptophyta</taxon>
        <taxon>Embryophyta</taxon>
        <taxon>Tracheophyta</taxon>
        <taxon>Spermatophyta</taxon>
        <taxon>Magnoliopsida</taxon>
        <taxon>eudicotyledons</taxon>
        <taxon>Gunneridae</taxon>
        <taxon>Pentapetalae</taxon>
        <taxon>asterids</taxon>
        <taxon>lamiids</taxon>
        <taxon>Lamiales</taxon>
        <taxon>Oleaceae</taxon>
        <taxon>Oleeae</taxon>
        <taxon>Fraxinus</taxon>
    </lineage>
</organism>
<dbReference type="PANTHER" id="PTHR31896">
    <property type="entry name" value="FAMILY REGULATORY PROTEIN, PUTATIVE (AFU_ORTHOLOGUE AFUA_3G14730)-RELATED"/>
    <property type="match status" value="1"/>
</dbReference>
<reference evidence="2" key="1">
    <citation type="submission" date="2023-05" db="EMBL/GenBank/DDBJ databases">
        <authorList>
            <person name="Huff M."/>
        </authorList>
    </citation>
    <scope>NUCLEOTIDE SEQUENCE</scope>
</reference>
<sequence length="439" mass="48925">MAKLEEISTCTVRASEFAIAGPTRIELTPWDLWFLLFDYNQKGLLFHKPETPEKDLLHHLKTSLSRTLDFFPLLAGRLGIEKFDDETQCFFIDCNNAGAQFTHAIVHGLTVNDILKQKYVPEIVYSLFPLNGILNCEGIANPLLGVQVTELDDGYFISCTVNHCVVDGSSFWHFFNSWSEISRGSDRPSKLPTLVRGFAPDHLNRPVKIPTLEREVFNDFSQPPLIERVFNFSKENIATLKSKANDEIGKTCTGVSSLQALLAHVWRSMIRCSNTNDANIKTTFKLYVGTRNRLCPPLPEGYFGNAIQGGAATAMPNDLLSNGLGWAAQQLNQMIAAKTLEETKNYYENWLKCPQLPMKGARTNTFVVGSSPRFNVYGNDFGWGKPVAVRAGLANKFDGKLTAFPGVEEGSVDIEIRLTPDALLAMENDAEFMQVVTVN</sequence>
<dbReference type="EMBL" id="OU503036">
    <property type="protein sequence ID" value="CAI9752856.1"/>
    <property type="molecule type" value="Genomic_DNA"/>
</dbReference>
<evidence type="ECO:0000313" key="2">
    <source>
        <dbReference type="EMBL" id="CAI9752856.1"/>
    </source>
</evidence>
<dbReference type="Pfam" id="PF02458">
    <property type="entry name" value="Transferase"/>
    <property type="match status" value="1"/>
</dbReference>
<protein>
    <recommendedName>
        <fullName evidence="4">Transferase</fullName>
    </recommendedName>
</protein>
<name>A0AAD1YMG5_9LAMI</name>
<dbReference type="InterPro" id="IPR023213">
    <property type="entry name" value="CAT-like_dom_sf"/>
</dbReference>
<dbReference type="PANTHER" id="PTHR31896:SF43">
    <property type="entry name" value="PROTEIN ENHANCED PSEUDOMONAS SUSCEPTIBILITY 1"/>
    <property type="match status" value="1"/>
</dbReference>
<accession>A0AAD1YMG5</accession>
<evidence type="ECO:0000256" key="1">
    <source>
        <dbReference type="ARBA" id="ARBA00022679"/>
    </source>
</evidence>
<dbReference type="AlphaFoldDB" id="A0AAD1YMG5"/>
<dbReference type="SUPFAM" id="SSF52777">
    <property type="entry name" value="CoA-dependent acyltransferases"/>
    <property type="match status" value="1"/>
</dbReference>
<evidence type="ECO:0000313" key="3">
    <source>
        <dbReference type="Proteomes" id="UP000834106"/>
    </source>
</evidence>
<evidence type="ECO:0008006" key="4">
    <source>
        <dbReference type="Google" id="ProtNLM"/>
    </source>
</evidence>
<dbReference type="Proteomes" id="UP000834106">
    <property type="component" value="Chromosome 1"/>
</dbReference>
<dbReference type="GO" id="GO:0016740">
    <property type="term" value="F:transferase activity"/>
    <property type="evidence" value="ECO:0007669"/>
    <property type="project" value="UniProtKB-KW"/>
</dbReference>
<proteinExistence type="predicted"/>
<dbReference type="InterPro" id="IPR051283">
    <property type="entry name" value="Sec_Metabolite_Acyltrans"/>
</dbReference>
<gene>
    <name evidence="2" type="ORF">FPE_LOCUS287</name>
</gene>
<keyword evidence="3" id="KW-1185">Reference proteome</keyword>
<keyword evidence="1" id="KW-0808">Transferase</keyword>